<reference evidence="4 5" key="1">
    <citation type="journal article" date="2013" name="BMC Genomics">
        <title>Comparative genomics of parasitic silkworm microsporidia reveal an association between genome expansion and host adaptation.</title>
        <authorList>
            <person name="Pan G."/>
            <person name="Xu J."/>
            <person name="Li T."/>
            <person name="Xia Q."/>
            <person name="Liu S.L."/>
            <person name="Zhang G."/>
            <person name="Li S."/>
            <person name="Li C."/>
            <person name="Liu H."/>
            <person name="Yang L."/>
            <person name="Liu T."/>
            <person name="Zhang X."/>
            <person name="Wu Z."/>
            <person name="Fan W."/>
            <person name="Dang X."/>
            <person name="Xiang H."/>
            <person name="Tao M."/>
            <person name="Li Y."/>
            <person name="Hu J."/>
            <person name="Li Z."/>
            <person name="Lin L."/>
            <person name="Luo J."/>
            <person name="Geng L."/>
            <person name="Wang L."/>
            <person name="Long M."/>
            <person name="Wan Y."/>
            <person name="He N."/>
            <person name="Zhang Z."/>
            <person name="Lu C."/>
            <person name="Keeling P.J."/>
            <person name="Wang J."/>
            <person name="Xiang Z."/>
            <person name="Zhou Z."/>
        </authorList>
    </citation>
    <scope>NUCLEOTIDE SEQUENCE [LARGE SCALE GENOMIC DNA]</scope>
    <source>
        <strain evidence="5">CQ1 / CVCC 102059</strain>
    </source>
</reference>
<dbReference type="SMART" id="SM01219">
    <property type="entry name" value="Frataxin_Cyay"/>
    <property type="match status" value="1"/>
</dbReference>
<dbReference type="PROSITE" id="PS50810">
    <property type="entry name" value="FRATAXIN_2"/>
    <property type="match status" value="1"/>
</dbReference>
<dbReference type="GO" id="GO:0034986">
    <property type="term" value="F:iron chaperone activity"/>
    <property type="evidence" value="ECO:0007669"/>
    <property type="project" value="TreeGrafter"/>
</dbReference>
<dbReference type="AlphaFoldDB" id="R0MBP6"/>
<protein>
    <submittedName>
        <fullName evidence="4">Frataxin</fullName>
    </submittedName>
</protein>
<dbReference type="GO" id="GO:0006879">
    <property type="term" value="P:intracellular iron ion homeostasis"/>
    <property type="evidence" value="ECO:0007669"/>
    <property type="project" value="TreeGrafter"/>
</dbReference>
<dbReference type="EMBL" id="KB910081">
    <property type="protein sequence ID" value="EOB11450.1"/>
    <property type="molecule type" value="Genomic_DNA"/>
</dbReference>
<organism evidence="4 5">
    <name type="scientific">Nosema bombycis (strain CQ1 / CVCC 102059)</name>
    <name type="common">Microsporidian parasite</name>
    <name type="synonym">Pebrine of silkworm</name>
    <dbReference type="NCBI Taxonomy" id="578461"/>
    <lineage>
        <taxon>Eukaryota</taxon>
        <taxon>Fungi</taxon>
        <taxon>Fungi incertae sedis</taxon>
        <taxon>Microsporidia</taxon>
        <taxon>Nosematidae</taxon>
        <taxon>Nosema</taxon>
    </lineage>
</organism>
<dbReference type="GO" id="GO:0005739">
    <property type="term" value="C:mitochondrion"/>
    <property type="evidence" value="ECO:0007669"/>
    <property type="project" value="TreeGrafter"/>
</dbReference>
<dbReference type="PANTHER" id="PTHR16821:SF2">
    <property type="entry name" value="FRATAXIN, MITOCHONDRIAL"/>
    <property type="match status" value="1"/>
</dbReference>
<evidence type="ECO:0000256" key="2">
    <source>
        <dbReference type="ARBA" id="ARBA00022496"/>
    </source>
</evidence>
<evidence type="ECO:0000256" key="3">
    <source>
        <dbReference type="ARBA" id="ARBA00023004"/>
    </source>
</evidence>
<sequence>MPPLTKPNFSRMIDKAISLISDKFDPFHGDFSEDSGTLSINLKGIGEYLFNKQPSTLQLWGSSPLTGPCRFDLVEDKWIHSRKKIDLEKYINEEINKINVEGYTTPWVIRPPPGLIDPPGLNTP</sequence>
<dbReference type="STRING" id="578461.R0MBP6"/>
<dbReference type="Pfam" id="PF01491">
    <property type="entry name" value="Frataxin_Cyay"/>
    <property type="match status" value="1"/>
</dbReference>
<keyword evidence="3" id="KW-0408">Iron</keyword>
<keyword evidence="2" id="KW-0410">Iron transport</keyword>
<dbReference type="GO" id="GO:0006826">
    <property type="term" value="P:iron ion transport"/>
    <property type="evidence" value="ECO:0007669"/>
    <property type="project" value="UniProtKB-KW"/>
</dbReference>
<evidence type="ECO:0000313" key="4">
    <source>
        <dbReference type="EMBL" id="EOB11450.1"/>
    </source>
</evidence>
<gene>
    <name evidence="4" type="ORF">NBO_1174gi001</name>
</gene>
<dbReference type="Proteomes" id="UP000016927">
    <property type="component" value="Unassembled WGS sequence"/>
</dbReference>
<dbReference type="Gene3D" id="3.30.920.10">
    <property type="entry name" value="Frataxin/CyaY"/>
    <property type="match status" value="1"/>
</dbReference>
<dbReference type="VEuPathDB" id="MicrosporidiaDB:NBO_1174gi001"/>
<keyword evidence="2" id="KW-0813">Transport</keyword>
<evidence type="ECO:0000256" key="1">
    <source>
        <dbReference type="ARBA" id="ARBA00008183"/>
    </source>
</evidence>
<evidence type="ECO:0000313" key="5">
    <source>
        <dbReference type="Proteomes" id="UP000016927"/>
    </source>
</evidence>
<dbReference type="OrthoDB" id="1897642at2759"/>
<dbReference type="InterPro" id="IPR002908">
    <property type="entry name" value="Frataxin/CyaY"/>
</dbReference>
<keyword evidence="5" id="KW-1185">Reference proteome</keyword>
<accession>R0MBP6</accession>
<dbReference type="SUPFAM" id="SSF55387">
    <property type="entry name" value="Frataxin/Nqo15-like"/>
    <property type="match status" value="1"/>
</dbReference>
<dbReference type="GO" id="GO:0016226">
    <property type="term" value="P:iron-sulfur cluster assembly"/>
    <property type="evidence" value="ECO:0007669"/>
    <property type="project" value="InterPro"/>
</dbReference>
<dbReference type="GO" id="GO:0051537">
    <property type="term" value="F:2 iron, 2 sulfur cluster binding"/>
    <property type="evidence" value="ECO:0007669"/>
    <property type="project" value="TreeGrafter"/>
</dbReference>
<proteinExistence type="inferred from homology"/>
<dbReference type="InterPro" id="IPR036524">
    <property type="entry name" value="Frataxin/CyaY_sf"/>
</dbReference>
<dbReference type="GO" id="GO:0008198">
    <property type="term" value="F:ferrous iron binding"/>
    <property type="evidence" value="ECO:0007669"/>
    <property type="project" value="TreeGrafter"/>
</dbReference>
<dbReference type="PANTHER" id="PTHR16821">
    <property type="entry name" value="FRATAXIN"/>
    <property type="match status" value="1"/>
</dbReference>
<comment type="similarity">
    <text evidence="1">Belongs to the frataxin family.</text>
</comment>
<dbReference type="HOGENOM" id="CLU_080880_4_2_1"/>
<dbReference type="GO" id="GO:0004322">
    <property type="term" value="F:ferroxidase activity"/>
    <property type="evidence" value="ECO:0007669"/>
    <property type="project" value="TreeGrafter"/>
</dbReference>
<dbReference type="GO" id="GO:0008199">
    <property type="term" value="F:ferric iron binding"/>
    <property type="evidence" value="ECO:0007669"/>
    <property type="project" value="InterPro"/>
</dbReference>
<keyword evidence="2" id="KW-0406">Ion transport</keyword>
<name>R0MBP6_NOSB1</name>